<keyword evidence="2" id="KW-1185">Reference proteome</keyword>
<dbReference type="Proteomes" id="UP000689195">
    <property type="component" value="Unassembled WGS sequence"/>
</dbReference>
<dbReference type="OrthoDB" id="292319at2759"/>
<dbReference type="EMBL" id="CAJJDO010000028">
    <property type="protein sequence ID" value="CAD8156226.1"/>
    <property type="molecule type" value="Genomic_DNA"/>
</dbReference>
<evidence type="ECO:0000313" key="2">
    <source>
        <dbReference type="Proteomes" id="UP000689195"/>
    </source>
</evidence>
<sequence length="104" mass="11848">MQVEPYINSVLKLQDFSTLTNAKLNRRKQQNIIQENDGLTVKYSPNTNTLELASFLISIGLAFNNCQINQTLGFFGGSIEYYSDGKVVIKKQEIDQKMKSIQIR</sequence>
<proteinExistence type="predicted"/>
<gene>
    <name evidence="1" type="ORF">PPENT_87.1.T0280206</name>
</gene>
<organism evidence="1 2">
    <name type="scientific">Paramecium pentaurelia</name>
    <dbReference type="NCBI Taxonomy" id="43138"/>
    <lineage>
        <taxon>Eukaryota</taxon>
        <taxon>Sar</taxon>
        <taxon>Alveolata</taxon>
        <taxon>Ciliophora</taxon>
        <taxon>Intramacronucleata</taxon>
        <taxon>Oligohymenophorea</taxon>
        <taxon>Peniculida</taxon>
        <taxon>Parameciidae</taxon>
        <taxon>Paramecium</taxon>
    </lineage>
</organism>
<dbReference type="AlphaFoldDB" id="A0A8S1TZZ0"/>
<reference evidence="1" key="1">
    <citation type="submission" date="2021-01" db="EMBL/GenBank/DDBJ databases">
        <authorList>
            <consortium name="Genoscope - CEA"/>
            <person name="William W."/>
        </authorList>
    </citation>
    <scope>NUCLEOTIDE SEQUENCE</scope>
</reference>
<name>A0A8S1TZZ0_9CILI</name>
<protein>
    <submittedName>
        <fullName evidence="1">Uncharacterized protein</fullName>
    </submittedName>
</protein>
<accession>A0A8S1TZZ0</accession>
<evidence type="ECO:0000313" key="1">
    <source>
        <dbReference type="EMBL" id="CAD8156226.1"/>
    </source>
</evidence>
<comment type="caution">
    <text evidence="1">The sequence shown here is derived from an EMBL/GenBank/DDBJ whole genome shotgun (WGS) entry which is preliminary data.</text>
</comment>